<dbReference type="Gene3D" id="1.25.40.10">
    <property type="entry name" value="Tetratricopeptide repeat domain"/>
    <property type="match status" value="1"/>
</dbReference>
<dbReference type="Proteomes" id="UP001610063">
    <property type="component" value="Unassembled WGS sequence"/>
</dbReference>
<organism evidence="1 2">
    <name type="scientific">Marinoscillum luteum</name>
    <dbReference type="NCBI Taxonomy" id="861051"/>
    <lineage>
        <taxon>Bacteria</taxon>
        <taxon>Pseudomonadati</taxon>
        <taxon>Bacteroidota</taxon>
        <taxon>Cytophagia</taxon>
        <taxon>Cytophagales</taxon>
        <taxon>Reichenbachiellaceae</taxon>
        <taxon>Marinoscillum</taxon>
    </lineage>
</organism>
<dbReference type="InterPro" id="IPR011990">
    <property type="entry name" value="TPR-like_helical_dom_sf"/>
</dbReference>
<evidence type="ECO:0000313" key="2">
    <source>
        <dbReference type="Proteomes" id="UP001610063"/>
    </source>
</evidence>
<comment type="caution">
    <text evidence="1">The sequence shown here is derived from an EMBL/GenBank/DDBJ whole genome shotgun (WGS) entry which is preliminary data.</text>
</comment>
<keyword evidence="2" id="KW-1185">Reference proteome</keyword>
<dbReference type="EMBL" id="JBIPKE010000020">
    <property type="protein sequence ID" value="MFH6985883.1"/>
    <property type="molecule type" value="Genomic_DNA"/>
</dbReference>
<sequence>MTKPEKKAFRIATDSSDGAYYLQLYDLIDSNKEITSEQLKEEFSIKLPKASFDTSATHLYKTLLNTMLDLRKDQDSYYSLFDMILKARILFEKSLYQECFDTLKKVKKNATKYENYYALLISSRLELEYQLALNFPGLDEKDLLHKHFKVSETLRIIQKIHQQSALYELLKYRMLHRGNARSEKQKTELNDLVVSEMSIVSSSNIQNFEISKLHQLFQANYLISVGDYKSAFHSFNELNNLHEANKHLWSNPPIYYVLSIEGVLDSLRSLREYKGMSHFVQQLEKIDTPFLSFNTNVVCLIFLYELFPFLDRGDFGSCEQLMKKYDAKLLKKVQLLSLARNAELHLYLALIYFGLRDFQKAKKCLSKIIFTNRDYSYLPVFRTIRLVNLMILYELKDTEFIKYESRSIKRDINAAGKEYKIEKKIISFVNKTNLPVSIVKRKRLWENLKKDFEIINHDVYEQQTLRLFDFSAWIESKVRRIPLAEILNNRVSQEH</sequence>
<proteinExistence type="predicted"/>
<dbReference type="SUPFAM" id="SSF48452">
    <property type="entry name" value="TPR-like"/>
    <property type="match status" value="1"/>
</dbReference>
<evidence type="ECO:0000313" key="1">
    <source>
        <dbReference type="EMBL" id="MFH6985883.1"/>
    </source>
</evidence>
<accession>A0ABW7NE60</accession>
<name>A0ABW7NE60_9BACT</name>
<protein>
    <recommendedName>
        <fullName evidence="3">Tetratricopeptide repeat protein</fullName>
    </recommendedName>
</protein>
<gene>
    <name evidence="1" type="ORF">ACHKAR_20680</name>
</gene>
<evidence type="ECO:0008006" key="3">
    <source>
        <dbReference type="Google" id="ProtNLM"/>
    </source>
</evidence>
<reference evidence="1 2" key="1">
    <citation type="journal article" date="2013" name="Int. J. Syst. Evol. Microbiol.">
        <title>Marinoscillum luteum sp. nov., isolated from marine sediment.</title>
        <authorList>
            <person name="Cha I.T."/>
            <person name="Park S.J."/>
            <person name="Kim S.J."/>
            <person name="Kim J.G."/>
            <person name="Jung M.Y."/>
            <person name="Shin K.S."/>
            <person name="Kwon K.K."/>
            <person name="Yang S.H."/>
            <person name="Seo Y.S."/>
            <person name="Rhee S.K."/>
        </authorList>
    </citation>
    <scope>NUCLEOTIDE SEQUENCE [LARGE SCALE GENOMIC DNA]</scope>
    <source>
        <strain evidence="1 2">KCTC 23939</strain>
    </source>
</reference>